<organism evidence="2 3">
    <name type="scientific">Coregonus suidteri</name>
    <dbReference type="NCBI Taxonomy" id="861788"/>
    <lineage>
        <taxon>Eukaryota</taxon>
        <taxon>Metazoa</taxon>
        <taxon>Chordata</taxon>
        <taxon>Craniata</taxon>
        <taxon>Vertebrata</taxon>
        <taxon>Euteleostomi</taxon>
        <taxon>Actinopterygii</taxon>
        <taxon>Neopterygii</taxon>
        <taxon>Teleostei</taxon>
        <taxon>Protacanthopterygii</taxon>
        <taxon>Salmoniformes</taxon>
        <taxon>Salmonidae</taxon>
        <taxon>Coregoninae</taxon>
        <taxon>Coregonus</taxon>
    </lineage>
</organism>
<accession>A0AAN8QCC4</accession>
<name>A0AAN8QCC4_9TELE</name>
<reference evidence="2 3" key="1">
    <citation type="submission" date="2021-04" db="EMBL/GenBank/DDBJ databases">
        <authorList>
            <person name="De Guttry C."/>
            <person name="Zahm M."/>
            <person name="Klopp C."/>
            <person name="Cabau C."/>
            <person name="Louis A."/>
            <person name="Berthelot C."/>
            <person name="Parey E."/>
            <person name="Roest Crollius H."/>
            <person name="Montfort J."/>
            <person name="Robinson-Rechavi M."/>
            <person name="Bucao C."/>
            <person name="Bouchez O."/>
            <person name="Gislard M."/>
            <person name="Lluch J."/>
            <person name="Milhes M."/>
            <person name="Lampietro C."/>
            <person name="Lopez Roques C."/>
            <person name="Donnadieu C."/>
            <person name="Braasch I."/>
            <person name="Desvignes T."/>
            <person name="Postlethwait J."/>
            <person name="Bobe J."/>
            <person name="Wedekind C."/>
            <person name="Guiguen Y."/>
        </authorList>
    </citation>
    <scope>NUCLEOTIDE SEQUENCE [LARGE SCALE GENOMIC DNA]</scope>
    <source>
        <strain evidence="2">Cs_M1</strain>
        <tissue evidence="2">Blood</tissue>
    </source>
</reference>
<feature type="compositionally biased region" description="Polar residues" evidence="1">
    <location>
        <begin position="1"/>
        <end position="15"/>
    </location>
</feature>
<protein>
    <submittedName>
        <fullName evidence="2">Uncharacterized protein</fullName>
    </submittedName>
</protein>
<evidence type="ECO:0000256" key="1">
    <source>
        <dbReference type="SAM" id="MobiDB-lite"/>
    </source>
</evidence>
<proteinExistence type="predicted"/>
<dbReference type="Proteomes" id="UP001356427">
    <property type="component" value="Unassembled WGS sequence"/>
</dbReference>
<feature type="non-terminal residue" evidence="2">
    <location>
        <position position="55"/>
    </location>
</feature>
<gene>
    <name evidence="2" type="ORF">J4Q44_G00384910</name>
</gene>
<keyword evidence="3" id="KW-1185">Reference proteome</keyword>
<comment type="caution">
    <text evidence="2">The sequence shown here is derived from an EMBL/GenBank/DDBJ whole genome shotgun (WGS) entry which is preliminary data.</text>
</comment>
<dbReference type="EMBL" id="JAGTTL010000066">
    <property type="protein sequence ID" value="KAK6291108.1"/>
    <property type="molecule type" value="Genomic_DNA"/>
</dbReference>
<evidence type="ECO:0000313" key="2">
    <source>
        <dbReference type="EMBL" id="KAK6291108.1"/>
    </source>
</evidence>
<dbReference type="AlphaFoldDB" id="A0AAN8QCC4"/>
<evidence type="ECO:0000313" key="3">
    <source>
        <dbReference type="Proteomes" id="UP001356427"/>
    </source>
</evidence>
<feature type="region of interest" description="Disordered" evidence="1">
    <location>
        <begin position="1"/>
        <end position="41"/>
    </location>
</feature>
<sequence>MPSRQYVCTNTNTLPPSRLLRTGTSRRESEKQIHTGEETVPPGTLRCEGNYVCSG</sequence>
<feature type="compositionally biased region" description="Basic and acidic residues" evidence="1">
    <location>
        <begin position="25"/>
        <end position="37"/>
    </location>
</feature>